<organism evidence="2 3">
    <name type="scientific">Aspergillus pseudoustus</name>
    <dbReference type="NCBI Taxonomy" id="1810923"/>
    <lineage>
        <taxon>Eukaryota</taxon>
        <taxon>Fungi</taxon>
        <taxon>Dikarya</taxon>
        <taxon>Ascomycota</taxon>
        <taxon>Pezizomycotina</taxon>
        <taxon>Eurotiomycetes</taxon>
        <taxon>Eurotiomycetidae</taxon>
        <taxon>Eurotiales</taxon>
        <taxon>Aspergillaceae</taxon>
        <taxon>Aspergillus</taxon>
        <taxon>Aspergillus subgen. Nidulantes</taxon>
    </lineage>
</organism>
<comment type="caution">
    <text evidence="2">The sequence shown here is derived from an EMBL/GenBank/DDBJ whole genome shotgun (WGS) entry which is preliminary data.</text>
</comment>
<evidence type="ECO:0000313" key="3">
    <source>
        <dbReference type="Proteomes" id="UP001610446"/>
    </source>
</evidence>
<evidence type="ECO:0000259" key="1">
    <source>
        <dbReference type="PROSITE" id="PS50056"/>
    </source>
</evidence>
<dbReference type="PROSITE" id="PS00383">
    <property type="entry name" value="TYR_PHOSPHATASE_1"/>
    <property type="match status" value="1"/>
</dbReference>
<proteinExistence type="predicted"/>
<reference evidence="2 3" key="1">
    <citation type="submission" date="2024-07" db="EMBL/GenBank/DDBJ databases">
        <title>Section-level genome sequencing and comparative genomics of Aspergillus sections Usti and Cavernicolus.</title>
        <authorList>
            <consortium name="Lawrence Berkeley National Laboratory"/>
            <person name="Nybo J.L."/>
            <person name="Vesth T.C."/>
            <person name="Theobald S."/>
            <person name="Frisvad J.C."/>
            <person name="Larsen T.O."/>
            <person name="Kjaerboelling I."/>
            <person name="Rothschild-Mancinelli K."/>
            <person name="Lyhne E.K."/>
            <person name="Kogle M.E."/>
            <person name="Barry K."/>
            <person name="Clum A."/>
            <person name="Na H."/>
            <person name="Ledsgaard L."/>
            <person name="Lin J."/>
            <person name="Lipzen A."/>
            <person name="Kuo A."/>
            <person name="Riley R."/>
            <person name="Mondo S."/>
            <person name="Labutti K."/>
            <person name="Haridas S."/>
            <person name="Pangalinan J."/>
            <person name="Salamov A.A."/>
            <person name="Simmons B.A."/>
            <person name="Magnuson J.K."/>
            <person name="Chen J."/>
            <person name="Drula E."/>
            <person name="Henrissat B."/>
            <person name="Wiebenga A."/>
            <person name="Lubbers R.J."/>
            <person name="Gomes A.C."/>
            <person name="Makela M.R."/>
            <person name="Stajich J."/>
            <person name="Grigoriev I.V."/>
            <person name="Mortensen U.H."/>
            <person name="De Vries R.P."/>
            <person name="Baker S.E."/>
            <person name="Andersen M.R."/>
        </authorList>
    </citation>
    <scope>NUCLEOTIDE SEQUENCE [LARGE SCALE GENOMIC DNA]</scope>
    <source>
        <strain evidence="2 3">CBS 123904</strain>
    </source>
</reference>
<dbReference type="SUPFAM" id="SSF52799">
    <property type="entry name" value="(Phosphotyrosine protein) phosphatases II"/>
    <property type="match status" value="1"/>
</dbReference>
<dbReference type="InterPro" id="IPR026893">
    <property type="entry name" value="Tyr/Ser_Pase_IphP-type"/>
</dbReference>
<evidence type="ECO:0000313" key="2">
    <source>
        <dbReference type="EMBL" id="KAL2857731.1"/>
    </source>
</evidence>
<dbReference type="InterPro" id="IPR000387">
    <property type="entry name" value="Tyr_Pase_dom"/>
</dbReference>
<dbReference type="Pfam" id="PF13350">
    <property type="entry name" value="Y_phosphatase3"/>
    <property type="match status" value="1"/>
</dbReference>
<sequence>MTEPLESIPGVSFDYIINFRDVGRTINRMAGKKLLKEGVLFRSARLDEASTEDIRRLTRELNIRTIIDLRSTTEHHMAITKYKKSHPETTATEGEQQQGEEYIHLPSLSDTETTRHLISLTGRAFEKQLLWRLDWWNFAKVLTWLATGYRQDAVRLIGQNVMKPAGLTGLAMTTLEASTVELKQVFDLLGASDSAEPGSGVLVHCTQGKDRTGLVTLLALLLTGAVDGETIAGEYVLSEKELEREPAEEKEQRMREIRALGLTEEYARCPKDFTKKVARFVDERYGGAKDYLRSIGVGEEVIEAVRRRFLA</sequence>
<dbReference type="EMBL" id="JBFXLU010000003">
    <property type="protein sequence ID" value="KAL2857731.1"/>
    <property type="molecule type" value="Genomic_DNA"/>
</dbReference>
<gene>
    <name evidence="2" type="ORF">BJY01DRAFT_113446</name>
</gene>
<feature type="domain" description="Tyrosine specific protein phosphatases" evidence="1">
    <location>
        <begin position="186"/>
        <end position="227"/>
    </location>
</feature>
<dbReference type="InterPro" id="IPR016130">
    <property type="entry name" value="Tyr_Pase_AS"/>
</dbReference>
<protein>
    <submittedName>
        <fullName evidence="2">Protein-tyrosine phosphatase-like protein</fullName>
    </submittedName>
</protein>
<dbReference type="Proteomes" id="UP001610446">
    <property type="component" value="Unassembled WGS sequence"/>
</dbReference>
<dbReference type="Gene3D" id="3.90.190.10">
    <property type="entry name" value="Protein tyrosine phosphatase superfamily"/>
    <property type="match status" value="1"/>
</dbReference>
<dbReference type="PROSITE" id="PS50056">
    <property type="entry name" value="TYR_PHOSPHATASE_2"/>
    <property type="match status" value="1"/>
</dbReference>
<name>A0ABR4KZM7_9EURO</name>
<keyword evidence="3" id="KW-1185">Reference proteome</keyword>
<dbReference type="PANTHER" id="PTHR31126:SF10">
    <property type="entry name" value="PROTEIN PHOSPHATASE, PUTATIVE (AFU_ORTHOLOGUE AFUA_6G06650)-RELATED"/>
    <property type="match status" value="1"/>
</dbReference>
<dbReference type="InterPro" id="IPR029021">
    <property type="entry name" value="Prot-tyrosine_phosphatase-like"/>
</dbReference>
<accession>A0ABR4KZM7</accession>
<dbReference type="PANTHER" id="PTHR31126">
    <property type="entry name" value="TYROSINE-PROTEIN PHOSPHATASE"/>
    <property type="match status" value="1"/>
</dbReference>